<feature type="compositionally biased region" description="Pro residues" evidence="1">
    <location>
        <begin position="213"/>
        <end position="225"/>
    </location>
</feature>
<dbReference type="Gene3D" id="3.30.70.270">
    <property type="match status" value="1"/>
</dbReference>
<dbReference type="PROSITE" id="PS50878">
    <property type="entry name" value="RT_POL"/>
    <property type="match status" value="1"/>
</dbReference>
<gene>
    <name evidence="3" type="ORF">ACAOBT_LOCUS34968</name>
</gene>
<dbReference type="SUPFAM" id="SSF56672">
    <property type="entry name" value="DNA/RNA polymerases"/>
    <property type="match status" value="1"/>
</dbReference>
<dbReference type="CDD" id="cd01650">
    <property type="entry name" value="RT_nLTR_like"/>
    <property type="match status" value="1"/>
</dbReference>
<dbReference type="GO" id="GO:0071897">
    <property type="term" value="P:DNA biosynthetic process"/>
    <property type="evidence" value="ECO:0007669"/>
    <property type="project" value="UniProtKB-ARBA"/>
</dbReference>
<dbReference type="OrthoDB" id="8197617at2759"/>
<dbReference type="EMBL" id="CAKOFQ010008756">
    <property type="protein sequence ID" value="CAH2015817.1"/>
    <property type="molecule type" value="Genomic_DNA"/>
</dbReference>
<dbReference type="InterPro" id="IPR036236">
    <property type="entry name" value="Znf_C2H2_sf"/>
</dbReference>
<evidence type="ECO:0000313" key="4">
    <source>
        <dbReference type="Proteomes" id="UP001152888"/>
    </source>
</evidence>
<organism evidence="3 4">
    <name type="scientific">Acanthoscelides obtectus</name>
    <name type="common">Bean weevil</name>
    <name type="synonym">Bruchus obtectus</name>
    <dbReference type="NCBI Taxonomy" id="200917"/>
    <lineage>
        <taxon>Eukaryota</taxon>
        <taxon>Metazoa</taxon>
        <taxon>Ecdysozoa</taxon>
        <taxon>Arthropoda</taxon>
        <taxon>Hexapoda</taxon>
        <taxon>Insecta</taxon>
        <taxon>Pterygota</taxon>
        <taxon>Neoptera</taxon>
        <taxon>Endopterygota</taxon>
        <taxon>Coleoptera</taxon>
        <taxon>Polyphaga</taxon>
        <taxon>Cucujiformia</taxon>
        <taxon>Chrysomeloidea</taxon>
        <taxon>Chrysomelidae</taxon>
        <taxon>Bruchinae</taxon>
        <taxon>Bruchini</taxon>
        <taxon>Acanthoscelides</taxon>
    </lineage>
</organism>
<sequence>MADSKRKTFKTAVAAERVRTRDMTSRHPTRKRKFDINEGEPVKSPPAGGKSTAGGPTATGTKLAGSNTVSPIPGPSNTVTLQPANAAPYRCQICERPYETKSGLNKHLLTCGKRDRTKCQYCKAGFTTYTGVRLHEQRAHPEAENDSRRRELRRPDSEIYDILANIEIQSHKGPFMAKMVAESGLTKDQIRHRRDKPIYKQYLDAARKKQQPIPSPSVPCEPPTCPTNEKIDHQAATSTPPTARDDVKEGECSSAVASALSPITPDPMTSRKRIRNESMSPLSQPTVRRPRTDAVNLTANSPAQVEQTQVVIEPALREYLASEREAALANGNGHLADLCQAGSSLAVNDLASYLDNWIIEDFQKGGRKYNPNGHRGGPKSNYGGTRPGRGPRVESYKKAQDLYLRNRSALVDKIISGTPLDSTEEVPPLKAVEELYSGIFERAATETMTVHPEPRNTDATTFAPFEESELEAAKTAWANSAPGADGITVASVKNTNNRVLCVLYSIILMRNVHPAIFLRSRTTIIYKDGQRSEAANWRPLTIGSALQRLMHRAMANRLRKVVALEANQRGFSTLDGTLANCMILHSYIRNRVSSNKEYAVASLDLRKAFDTVGHGSVVGALRRFGVDERSIRYVATNLATSVTQIRVGQETTRDIGFSCGVKQGDPLSPLLFNLVIDELLAGLNNGERGGTILPGVRVSAMAFADDIVLLEDQEENIPLVLDEIVEFAKSKGMALNPKKCSAMVVGLARGVLAPRKDYKLTIDGRRVAMVTEVNSFRYLGHEASVKGLMRPSLANLPTWLANLKRSPLKPDQKFAILKNHIIPKLFYGLQNPKVTAATLRSVDRLVKGCVKSVLHLAEHTPDAALYAAIRDGGLGVQQLKLNIPRVFLNRLTKLIEVNDDRALSAALQSDCTRELMHRLEQLTGEVPAVQLWRERLIASPTLAGMENATDDSASRSWLQEKPRGWTGRDFVRAVQLRNNNLPTAGGMYATAENKMCRAGCSRVESICHVLQQCPSTHWERIKRHNEVAKKVAKHCRAKGWTTLEEPYVRHGDGTLFKPDIAVMKGEQVVVVDVGVNWEGNIPLAQTYTNKKAVYDNPKFHDAARGLWPGKTISVLPIILGARGIWPRCNGETSSTLDIGAPLRRSCVHSVLKWGGTIHSAFGRRVWRRRPAPARR</sequence>
<dbReference type="InterPro" id="IPR043502">
    <property type="entry name" value="DNA/RNA_pol_sf"/>
</dbReference>
<feature type="region of interest" description="Disordered" evidence="1">
    <location>
        <begin position="206"/>
        <end position="247"/>
    </location>
</feature>
<dbReference type="AlphaFoldDB" id="A0A9P0MLQ3"/>
<feature type="compositionally biased region" description="Basic and acidic residues" evidence="1">
    <location>
        <begin position="16"/>
        <end position="25"/>
    </location>
</feature>
<dbReference type="InterPro" id="IPR043128">
    <property type="entry name" value="Rev_trsase/Diguanyl_cyclase"/>
</dbReference>
<dbReference type="SMART" id="SM00355">
    <property type="entry name" value="ZnF_C2H2"/>
    <property type="match status" value="2"/>
</dbReference>
<evidence type="ECO:0000259" key="2">
    <source>
        <dbReference type="PROSITE" id="PS50878"/>
    </source>
</evidence>
<evidence type="ECO:0000256" key="1">
    <source>
        <dbReference type="SAM" id="MobiDB-lite"/>
    </source>
</evidence>
<feature type="region of interest" description="Disordered" evidence="1">
    <location>
        <begin position="1"/>
        <end position="81"/>
    </location>
</feature>
<proteinExistence type="predicted"/>
<feature type="region of interest" description="Disordered" evidence="1">
    <location>
        <begin position="365"/>
        <end position="393"/>
    </location>
</feature>
<feature type="compositionally biased region" description="Polar residues" evidence="1">
    <location>
        <begin position="58"/>
        <end position="81"/>
    </location>
</feature>
<dbReference type="SUPFAM" id="SSF57667">
    <property type="entry name" value="beta-beta-alpha zinc fingers"/>
    <property type="match status" value="1"/>
</dbReference>
<feature type="domain" description="Reverse transcriptase" evidence="2">
    <location>
        <begin position="506"/>
        <end position="783"/>
    </location>
</feature>
<dbReference type="Proteomes" id="UP001152888">
    <property type="component" value="Unassembled WGS sequence"/>
</dbReference>
<dbReference type="Pfam" id="PF00078">
    <property type="entry name" value="RVT_1"/>
    <property type="match status" value="1"/>
</dbReference>
<dbReference type="InterPro" id="IPR013087">
    <property type="entry name" value="Znf_C2H2_type"/>
</dbReference>
<accession>A0A9P0MLQ3</accession>
<name>A0A9P0MLQ3_ACAOB</name>
<dbReference type="Gene3D" id="3.30.160.60">
    <property type="entry name" value="Classic Zinc Finger"/>
    <property type="match status" value="1"/>
</dbReference>
<dbReference type="PROSITE" id="PS00028">
    <property type="entry name" value="ZINC_FINGER_C2H2_1"/>
    <property type="match status" value="1"/>
</dbReference>
<comment type="caution">
    <text evidence="3">The sequence shown here is derived from an EMBL/GenBank/DDBJ whole genome shotgun (WGS) entry which is preliminary data.</text>
</comment>
<dbReference type="PANTHER" id="PTHR19446">
    <property type="entry name" value="REVERSE TRANSCRIPTASES"/>
    <property type="match status" value="1"/>
</dbReference>
<keyword evidence="4" id="KW-1185">Reference proteome</keyword>
<protein>
    <recommendedName>
        <fullName evidence="2">Reverse transcriptase domain-containing protein</fullName>
    </recommendedName>
</protein>
<reference evidence="3" key="1">
    <citation type="submission" date="2022-03" db="EMBL/GenBank/DDBJ databases">
        <authorList>
            <person name="Sayadi A."/>
        </authorList>
    </citation>
    <scope>NUCLEOTIDE SEQUENCE</scope>
</reference>
<evidence type="ECO:0000313" key="3">
    <source>
        <dbReference type="EMBL" id="CAH2015817.1"/>
    </source>
</evidence>
<dbReference type="InterPro" id="IPR000477">
    <property type="entry name" value="RT_dom"/>
</dbReference>